<accession>A0A1H1NAF6</accession>
<dbReference type="EMBL" id="LT629772">
    <property type="protein sequence ID" value="SDR95933.1"/>
    <property type="molecule type" value="Genomic_DNA"/>
</dbReference>
<gene>
    <name evidence="1" type="ORF">SAMN04489812_0448</name>
</gene>
<reference evidence="1 2" key="1">
    <citation type="submission" date="2016-10" db="EMBL/GenBank/DDBJ databases">
        <authorList>
            <person name="de Groot N.N."/>
        </authorList>
    </citation>
    <scope>NUCLEOTIDE SEQUENCE [LARGE SCALE GENOMIC DNA]</scope>
    <source>
        <strain evidence="1 2">DSM 21800</strain>
    </source>
</reference>
<keyword evidence="2" id="KW-1185">Reference proteome</keyword>
<name>A0A1H1NAF6_9ACTN</name>
<sequence>MDANEEERMAVGKKADALGLILTQVGEEYQIHSGTPDVEHPEFVSPRLADVEEYLDRLITDR</sequence>
<dbReference type="AlphaFoldDB" id="A0A1H1NAF6"/>
<protein>
    <submittedName>
        <fullName evidence="1">Uncharacterized protein</fullName>
    </submittedName>
</protein>
<evidence type="ECO:0000313" key="1">
    <source>
        <dbReference type="EMBL" id="SDR95933.1"/>
    </source>
</evidence>
<evidence type="ECO:0000313" key="2">
    <source>
        <dbReference type="Proteomes" id="UP000199103"/>
    </source>
</evidence>
<organism evidence="1 2">
    <name type="scientific">Microlunatus soli</name>
    <dbReference type="NCBI Taxonomy" id="630515"/>
    <lineage>
        <taxon>Bacteria</taxon>
        <taxon>Bacillati</taxon>
        <taxon>Actinomycetota</taxon>
        <taxon>Actinomycetes</taxon>
        <taxon>Propionibacteriales</taxon>
        <taxon>Propionibacteriaceae</taxon>
        <taxon>Microlunatus</taxon>
    </lineage>
</organism>
<dbReference type="STRING" id="630515.SAMN04489812_0448"/>
<dbReference type="Proteomes" id="UP000199103">
    <property type="component" value="Chromosome I"/>
</dbReference>
<proteinExistence type="predicted"/>